<protein>
    <submittedName>
        <fullName evidence="2">Uncharacterized protein</fullName>
    </submittedName>
</protein>
<feature type="region of interest" description="Disordered" evidence="1">
    <location>
        <begin position="80"/>
        <end position="129"/>
    </location>
</feature>
<dbReference type="EMBL" id="BQKY01000004">
    <property type="protein sequence ID" value="GJN88984.1"/>
    <property type="molecule type" value="Genomic_DNA"/>
</dbReference>
<reference evidence="2 3" key="1">
    <citation type="submission" date="2021-12" db="EMBL/GenBank/DDBJ databases">
        <title>High titer production of polyol ester of fatty acids by Rhodotorula paludigena BS15 towards product separation-free biomass refinery.</title>
        <authorList>
            <person name="Mano J."/>
            <person name="Ono H."/>
            <person name="Tanaka T."/>
            <person name="Naito K."/>
            <person name="Sushida H."/>
            <person name="Ike M."/>
            <person name="Tokuyasu K."/>
            <person name="Kitaoka M."/>
        </authorList>
    </citation>
    <scope>NUCLEOTIDE SEQUENCE [LARGE SCALE GENOMIC DNA]</scope>
    <source>
        <strain evidence="2 3">BS15</strain>
    </source>
</reference>
<evidence type="ECO:0000313" key="3">
    <source>
        <dbReference type="Proteomes" id="UP001342314"/>
    </source>
</evidence>
<sequence>MGATYLSDAFASLAQSAAVLESLRFERTAVLPRTVLSSEDFFETHLIRDAAPHELALFEPNAPSSDVLPLDGDEAARLALTGQADREPWMATKRKGPRRAGGAKDRPSPLKERRATQAPAGTDPDRTMPRAQDHVDALKSQYAGLVETINSLEEALRRPPSRNAPQPQHDASYFRQLELEDAIKREQLEIFALEQLKADKEAERPVVAFPQQHLQNEQYALASPARRPIGARARASLAGAAAGRPSVGQRLSFGGARAGRQSIGGGGTGSAEDSAPSGQKAKEDGETTPKPVRRTAPRSSLGKPAASPAAAKVSPLAPPVPIIKSPSASPAKPAAPAKPKARVASLPQGVTPAELKSAAKSVWGTLGEANALKAWGRKWAREQEDGADEREKRVLEGTAGWEETLAVLRYALANSTTSADGTPGSPSSQSITSFSTSTTGGADGEGAAPPWTPAQQVEAQLCVLLLSTFSGSTASAPASPSKAALPPLTIILRDSVLAAAASSPSRPAGGKTPHLSMAALKAHLGAFARAKGWTEEMGTTAVYALVGKSTVKIDRRGREGAAVGFKPVDV</sequence>
<keyword evidence="3" id="KW-1185">Reference proteome</keyword>
<feature type="compositionally biased region" description="Basic and acidic residues" evidence="1">
    <location>
        <begin position="102"/>
        <end position="115"/>
    </location>
</feature>
<comment type="caution">
    <text evidence="2">The sequence shown here is derived from an EMBL/GenBank/DDBJ whole genome shotgun (WGS) entry which is preliminary data.</text>
</comment>
<feature type="compositionally biased region" description="Low complexity" evidence="1">
    <location>
        <begin position="299"/>
        <end position="315"/>
    </location>
</feature>
<feature type="compositionally biased region" description="Low complexity" evidence="1">
    <location>
        <begin position="322"/>
        <end position="345"/>
    </location>
</feature>
<name>A0AAV5GIF7_9BASI</name>
<feature type="compositionally biased region" description="Low complexity" evidence="1">
    <location>
        <begin position="421"/>
        <end position="440"/>
    </location>
</feature>
<dbReference type="Proteomes" id="UP001342314">
    <property type="component" value="Unassembled WGS sequence"/>
</dbReference>
<feature type="region of interest" description="Disordered" evidence="1">
    <location>
        <begin position="416"/>
        <end position="451"/>
    </location>
</feature>
<dbReference type="AlphaFoldDB" id="A0AAV5GIF7"/>
<evidence type="ECO:0000256" key="1">
    <source>
        <dbReference type="SAM" id="MobiDB-lite"/>
    </source>
</evidence>
<accession>A0AAV5GIF7</accession>
<feature type="region of interest" description="Disordered" evidence="1">
    <location>
        <begin position="239"/>
        <end position="345"/>
    </location>
</feature>
<gene>
    <name evidence="2" type="ORF">Rhopal_001955-T1</name>
</gene>
<proteinExistence type="predicted"/>
<organism evidence="2 3">
    <name type="scientific">Rhodotorula paludigena</name>
    <dbReference type="NCBI Taxonomy" id="86838"/>
    <lineage>
        <taxon>Eukaryota</taxon>
        <taxon>Fungi</taxon>
        <taxon>Dikarya</taxon>
        <taxon>Basidiomycota</taxon>
        <taxon>Pucciniomycotina</taxon>
        <taxon>Microbotryomycetes</taxon>
        <taxon>Sporidiobolales</taxon>
        <taxon>Sporidiobolaceae</taxon>
        <taxon>Rhodotorula</taxon>
    </lineage>
</organism>
<evidence type="ECO:0000313" key="2">
    <source>
        <dbReference type="EMBL" id="GJN88984.1"/>
    </source>
</evidence>